<dbReference type="EMBL" id="CDSF01000091">
    <property type="protein sequence ID" value="CEO99566.1"/>
    <property type="molecule type" value="Genomic_DNA"/>
</dbReference>
<reference evidence="2 4" key="1">
    <citation type="submission" date="2015-02" db="EMBL/GenBank/DDBJ databases">
        <authorList>
            <person name="Chooi Y.-H."/>
        </authorList>
    </citation>
    <scope>NUCLEOTIDE SEQUENCE [LARGE SCALE GENOMIC DNA]</scope>
    <source>
        <strain evidence="2">E3</strain>
    </source>
</reference>
<reference evidence="3 5" key="2">
    <citation type="submission" date="2018-03" db="EMBL/GenBank/DDBJ databases">
        <authorList>
            <person name="Fogelqvist J."/>
        </authorList>
    </citation>
    <scope>NUCLEOTIDE SEQUENCE [LARGE SCALE GENOMIC DNA]</scope>
</reference>
<feature type="transmembrane region" description="Helical" evidence="1">
    <location>
        <begin position="111"/>
        <end position="132"/>
    </location>
</feature>
<dbReference type="EMBL" id="OVEO01000005">
    <property type="protein sequence ID" value="SPQ95936.1"/>
    <property type="molecule type" value="Genomic_DNA"/>
</dbReference>
<protein>
    <submittedName>
        <fullName evidence="2">Uncharacterized protein</fullName>
    </submittedName>
</protein>
<evidence type="ECO:0000313" key="2">
    <source>
        <dbReference type="EMBL" id="CEO99566.1"/>
    </source>
</evidence>
<keyword evidence="1" id="KW-1133">Transmembrane helix</keyword>
<evidence type="ECO:0000313" key="5">
    <source>
        <dbReference type="Proteomes" id="UP000290189"/>
    </source>
</evidence>
<keyword evidence="3" id="KW-0496">Mitochondrion</keyword>
<gene>
    <name evidence="2" type="ORF">PBRA_007299</name>
    <name evidence="3" type="ORF">PLBR_LOCUS3151</name>
</gene>
<keyword evidence="1" id="KW-0812">Transmembrane</keyword>
<feature type="transmembrane region" description="Helical" evidence="1">
    <location>
        <begin position="27"/>
        <end position="44"/>
    </location>
</feature>
<keyword evidence="4" id="KW-1185">Reference proteome</keyword>
<evidence type="ECO:0000313" key="4">
    <source>
        <dbReference type="Proteomes" id="UP000039324"/>
    </source>
</evidence>
<dbReference type="Proteomes" id="UP000039324">
    <property type="component" value="Unassembled WGS sequence"/>
</dbReference>
<dbReference type="Proteomes" id="UP000290189">
    <property type="component" value="Unassembled WGS sequence"/>
</dbReference>
<geneLocation type="mitochondrion" evidence="3"/>
<feature type="transmembrane region" description="Helical" evidence="1">
    <location>
        <begin position="144"/>
        <end position="166"/>
    </location>
</feature>
<organism evidence="2 4">
    <name type="scientific">Plasmodiophora brassicae</name>
    <name type="common">Clubroot disease agent</name>
    <dbReference type="NCBI Taxonomy" id="37360"/>
    <lineage>
        <taxon>Eukaryota</taxon>
        <taxon>Sar</taxon>
        <taxon>Rhizaria</taxon>
        <taxon>Endomyxa</taxon>
        <taxon>Phytomyxea</taxon>
        <taxon>Plasmodiophorida</taxon>
        <taxon>Plasmodiophoridae</taxon>
        <taxon>Plasmodiophora</taxon>
    </lineage>
</organism>
<dbReference type="AlphaFoldDB" id="A0A0G4IWV4"/>
<sequence length="170" mass="18583">MQEGTVVAQAGSQLYGAAIQELGTQRACVVVAIGILLGSGLWIMDSAKRCTNLELSLYGITAGSCGLIVAVLSFLAMSYQAYRLHAVGNRQGMREQLQQDKEDLRAYRRTILKANTLVPPLLTIFAAAYLAVLHPSKGVLQDLAFVFGKTLLLAGISCWILLFLTLRYFW</sequence>
<evidence type="ECO:0000313" key="3">
    <source>
        <dbReference type="EMBL" id="SPQ95936.1"/>
    </source>
</evidence>
<proteinExistence type="predicted"/>
<evidence type="ECO:0000256" key="1">
    <source>
        <dbReference type="SAM" id="Phobius"/>
    </source>
</evidence>
<feature type="transmembrane region" description="Helical" evidence="1">
    <location>
        <begin position="56"/>
        <end position="76"/>
    </location>
</feature>
<keyword evidence="1" id="KW-0472">Membrane</keyword>
<name>A0A0G4IWV4_PLABS</name>
<accession>A0A0G4IWV4</accession>